<feature type="region of interest" description="Disordered" evidence="1">
    <location>
        <begin position="1"/>
        <end position="45"/>
    </location>
</feature>
<evidence type="ECO:0000313" key="2">
    <source>
        <dbReference type="EMBL" id="KAA0038233.1"/>
    </source>
</evidence>
<evidence type="ECO:0000313" key="5">
    <source>
        <dbReference type="Proteomes" id="UP000321947"/>
    </source>
</evidence>
<proteinExistence type="predicted"/>
<gene>
    <name evidence="3" type="ORF">E5676_scaffold84664G00470</name>
    <name evidence="2" type="ORF">E6C27_scaffold270G00760</name>
</gene>
<dbReference type="EMBL" id="SSTE01018746">
    <property type="protein sequence ID" value="KAA0038233.1"/>
    <property type="molecule type" value="Genomic_DNA"/>
</dbReference>
<evidence type="ECO:0000313" key="4">
    <source>
        <dbReference type="Proteomes" id="UP000321393"/>
    </source>
</evidence>
<dbReference type="AlphaFoldDB" id="A0A5D3E490"/>
<reference evidence="4 5" key="1">
    <citation type="submission" date="2019-08" db="EMBL/GenBank/DDBJ databases">
        <title>Draft genome sequences of two oriental melons (Cucumis melo L. var makuwa).</title>
        <authorList>
            <person name="Kwon S.-Y."/>
        </authorList>
    </citation>
    <scope>NUCLEOTIDE SEQUENCE [LARGE SCALE GENOMIC DNA]</scope>
    <source>
        <strain evidence="5">cv. Chang Bougi</strain>
        <strain evidence="4">cv. SW 3</strain>
        <tissue evidence="3">Leaf</tissue>
    </source>
</reference>
<evidence type="ECO:0000256" key="1">
    <source>
        <dbReference type="SAM" id="MobiDB-lite"/>
    </source>
</evidence>
<feature type="compositionally biased region" description="Low complexity" evidence="1">
    <location>
        <begin position="25"/>
        <end position="36"/>
    </location>
</feature>
<protein>
    <submittedName>
        <fullName evidence="3">Uncharacterized protein</fullName>
    </submittedName>
</protein>
<organism evidence="3 5">
    <name type="scientific">Cucumis melo var. makuwa</name>
    <name type="common">Oriental melon</name>
    <dbReference type="NCBI Taxonomy" id="1194695"/>
    <lineage>
        <taxon>Eukaryota</taxon>
        <taxon>Viridiplantae</taxon>
        <taxon>Streptophyta</taxon>
        <taxon>Embryophyta</taxon>
        <taxon>Tracheophyta</taxon>
        <taxon>Spermatophyta</taxon>
        <taxon>Magnoliopsida</taxon>
        <taxon>eudicotyledons</taxon>
        <taxon>Gunneridae</taxon>
        <taxon>Pentapetalae</taxon>
        <taxon>rosids</taxon>
        <taxon>fabids</taxon>
        <taxon>Cucurbitales</taxon>
        <taxon>Cucurbitaceae</taxon>
        <taxon>Benincaseae</taxon>
        <taxon>Cucumis</taxon>
    </lineage>
</organism>
<dbReference type="EMBL" id="SSTD01000331">
    <property type="protein sequence ID" value="TYK30628.1"/>
    <property type="molecule type" value="Genomic_DNA"/>
</dbReference>
<evidence type="ECO:0000313" key="3">
    <source>
        <dbReference type="EMBL" id="TYK30628.1"/>
    </source>
</evidence>
<comment type="caution">
    <text evidence="3">The sequence shown here is derived from an EMBL/GenBank/DDBJ whole genome shotgun (WGS) entry which is preliminary data.</text>
</comment>
<sequence length="87" mass="9709">MESLTPPRPSAILIHPSGRVVQMRPSGSPSSNKESSTPPPTTYSQAVTPKKWFVSRLEIKTYFQKSIAVYDPIIESEYQSLSLDEIV</sequence>
<accession>A0A5D3E490</accession>
<dbReference type="Proteomes" id="UP000321393">
    <property type="component" value="Unassembled WGS sequence"/>
</dbReference>
<name>A0A5D3E490_CUCMM</name>
<dbReference type="Proteomes" id="UP000321947">
    <property type="component" value="Unassembled WGS sequence"/>
</dbReference>